<proteinExistence type="inferred from homology"/>
<dbReference type="PANTHER" id="PTHR10545:SF29">
    <property type="entry name" value="GH14572P-RELATED"/>
    <property type="match status" value="1"/>
</dbReference>
<dbReference type="EMBL" id="JADBEM010000001">
    <property type="protein sequence ID" value="MBE1610568.1"/>
    <property type="molecule type" value="Genomic_DNA"/>
</dbReference>
<dbReference type="AlphaFoldDB" id="A0A927N411"/>
<dbReference type="InterPro" id="IPR000182">
    <property type="entry name" value="GNAT_dom"/>
</dbReference>
<comment type="similarity">
    <text evidence="1">Belongs to the acetyltransferase family.</text>
</comment>
<evidence type="ECO:0000256" key="1">
    <source>
        <dbReference type="ARBA" id="ARBA00008694"/>
    </source>
</evidence>
<comment type="caution">
    <text evidence="5">The sequence shown here is derived from an EMBL/GenBank/DDBJ whole genome shotgun (WGS) entry which is preliminary data.</text>
</comment>
<dbReference type="InterPro" id="IPR051016">
    <property type="entry name" value="Diverse_Substrate_AcTransf"/>
</dbReference>
<dbReference type="CDD" id="cd04301">
    <property type="entry name" value="NAT_SF"/>
    <property type="match status" value="1"/>
</dbReference>
<gene>
    <name evidence="5" type="ORF">HEB94_007416</name>
</gene>
<keyword evidence="3" id="KW-0012">Acyltransferase</keyword>
<dbReference type="FunFam" id="3.40.630.30:FF:000064">
    <property type="entry name" value="GNAT family acetyltransferase"/>
    <property type="match status" value="1"/>
</dbReference>
<evidence type="ECO:0000313" key="5">
    <source>
        <dbReference type="EMBL" id="MBE1610568.1"/>
    </source>
</evidence>
<organism evidence="5 6">
    <name type="scientific">Actinopolymorpha pittospori</name>
    <dbReference type="NCBI Taxonomy" id="648752"/>
    <lineage>
        <taxon>Bacteria</taxon>
        <taxon>Bacillati</taxon>
        <taxon>Actinomycetota</taxon>
        <taxon>Actinomycetes</taxon>
        <taxon>Propionibacteriales</taxon>
        <taxon>Actinopolymorphaceae</taxon>
        <taxon>Actinopolymorpha</taxon>
    </lineage>
</organism>
<dbReference type="InterPro" id="IPR016181">
    <property type="entry name" value="Acyl_CoA_acyltransferase"/>
</dbReference>
<evidence type="ECO:0000259" key="4">
    <source>
        <dbReference type="PROSITE" id="PS51186"/>
    </source>
</evidence>
<feature type="domain" description="N-acetyltransferase" evidence="4">
    <location>
        <begin position="7"/>
        <end position="155"/>
    </location>
</feature>
<evidence type="ECO:0000256" key="3">
    <source>
        <dbReference type="ARBA" id="ARBA00023315"/>
    </source>
</evidence>
<dbReference type="Pfam" id="PF00583">
    <property type="entry name" value="Acetyltransf_1"/>
    <property type="match status" value="1"/>
</dbReference>
<dbReference type="PROSITE" id="PS51186">
    <property type="entry name" value="GNAT"/>
    <property type="match status" value="1"/>
</dbReference>
<evidence type="ECO:0000256" key="2">
    <source>
        <dbReference type="ARBA" id="ARBA00022679"/>
    </source>
</evidence>
<keyword evidence="6" id="KW-1185">Reference proteome</keyword>
<dbReference type="Gene3D" id="3.40.630.30">
    <property type="match status" value="1"/>
</dbReference>
<keyword evidence="2" id="KW-0808">Transferase</keyword>
<dbReference type="GO" id="GO:0008080">
    <property type="term" value="F:N-acetyltransferase activity"/>
    <property type="evidence" value="ECO:0007669"/>
    <property type="project" value="UniProtKB-ARBA"/>
</dbReference>
<protein>
    <submittedName>
        <fullName evidence="5">GNAT superfamily N-acetyltransferase</fullName>
    </submittedName>
</protein>
<evidence type="ECO:0000313" key="6">
    <source>
        <dbReference type="Proteomes" id="UP000638648"/>
    </source>
</evidence>
<accession>A0A927N411</accession>
<dbReference type="RefSeq" id="WP_337918134.1">
    <property type="nucleotide sequence ID" value="NZ_BAABJL010000095.1"/>
</dbReference>
<dbReference type="PANTHER" id="PTHR10545">
    <property type="entry name" value="DIAMINE N-ACETYLTRANSFERASE"/>
    <property type="match status" value="1"/>
</dbReference>
<reference evidence="5" key="1">
    <citation type="submission" date="2020-10" db="EMBL/GenBank/DDBJ databases">
        <title>Sequencing the genomes of 1000 actinobacteria strains.</title>
        <authorList>
            <person name="Klenk H.-P."/>
        </authorList>
    </citation>
    <scope>NUCLEOTIDE SEQUENCE</scope>
    <source>
        <strain evidence="5">DSM 45354</strain>
    </source>
</reference>
<dbReference type="Proteomes" id="UP000638648">
    <property type="component" value="Unassembled WGS sequence"/>
</dbReference>
<name>A0A927N411_9ACTN</name>
<dbReference type="SUPFAM" id="SSF55729">
    <property type="entry name" value="Acyl-CoA N-acyltransferases (Nat)"/>
    <property type="match status" value="1"/>
</dbReference>
<sequence length="169" mass="18595">MTDVPDQRIRRVRESDVDAVVGLVHELAAYERAPQECELTADQLRDALFRPSPAVFGHVAEVGGQVVGCALWFLNFSTWRGTHGIYLEDLYVQPEHRGAGLGKALLTALAEECVRHGYSRLEWSVLDWNAPSIGFYRSLGAVPMDEWTVFRLADDPLAALGGGLSATRG</sequence>